<protein>
    <submittedName>
        <fullName evidence="3">Uncharacterized protein LOC114326888</fullName>
    </submittedName>
</protein>
<evidence type="ECO:0000259" key="2">
    <source>
        <dbReference type="PROSITE" id="PS51029"/>
    </source>
</evidence>
<dbReference type="InterPro" id="IPR006578">
    <property type="entry name" value="MADF-dom"/>
</dbReference>
<dbReference type="Pfam" id="PF21599">
    <property type="entry name" value="ZSWIM3_N"/>
    <property type="match status" value="1"/>
</dbReference>
<proteinExistence type="predicted"/>
<feature type="region of interest" description="Disordered" evidence="1">
    <location>
        <begin position="390"/>
        <end position="419"/>
    </location>
</feature>
<dbReference type="RefSeq" id="XP_028131144.1">
    <property type="nucleotide sequence ID" value="XM_028275343.1"/>
</dbReference>
<evidence type="ECO:0000256" key="1">
    <source>
        <dbReference type="SAM" id="MobiDB-lite"/>
    </source>
</evidence>
<dbReference type="InParanoid" id="A0A6P7F5Y2"/>
<feature type="region of interest" description="Disordered" evidence="1">
    <location>
        <begin position="278"/>
        <end position="309"/>
    </location>
</feature>
<dbReference type="Pfam" id="PF10545">
    <property type="entry name" value="MADF_DNA_bdg"/>
    <property type="match status" value="1"/>
</dbReference>
<dbReference type="PROSITE" id="PS51029">
    <property type="entry name" value="MADF"/>
    <property type="match status" value="1"/>
</dbReference>
<gene>
    <name evidence="3" type="primary">LOC114326888</name>
</gene>
<evidence type="ECO:0000313" key="3">
    <source>
        <dbReference type="RefSeq" id="XP_028131144.1"/>
    </source>
</evidence>
<feature type="compositionally biased region" description="Polar residues" evidence="1">
    <location>
        <begin position="390"/>
        <end position="401"/>
    </location>
</feature>
<dbReference type="PANTHER" id="PTHR31569:SF4">
    <property type="entry name" value="SWIM-TYPE DOMAIN-CONTAINING PROTEIN"/>
    <property type="match status" value="1"/>
</dbReference>
<accession>A0A6P7F5Y2</accession>
<dbReference type="AlphaFoldDB" id="A0A6P7F5Y2"/>
<sequence length="419" mass="48346">MILLKNRTKILWCEIIYGAKLLKLLKETYEKDKRQKFVIKGSRSIKMTEKILKRKLKEDLKYYEVQYICVHGGAVRRRGKGIRKTRTYKMNCPAAIKLRATKTGDFLQIKQLVERHENHEMSEVVYDDLPTNRKLNANEQSIVENLMDVRENKKLIQQKILCSAGKLSTTKDLSNIAYGMKSSSNELEHVAKELKDIYTQDCKTRWRTLRDLYNRKRKLIKKPTGTAASMKASNWDYLDNMSFLRKFPKKKGSLTNVSGIGSLDPDEIRENDEETIADTEETEVEKVQESSNPKRSLEETEIQKQNVNSKRNTDRVIAAMENRYKERNELFRELLSAPSASLATPETNPIITFFQSMAQTVMTFPPHLAVEAKAKVCQIVTDLEYRSISQYQQPSHSSQLNALPRCDKSDSRSSSLDAM</sequence>
<name>A0A6P7F5Y2_DIAVI</name>
<dbReference type="OrthoDB" id="5803771at2759"/>
<dbReference type="InterPro" id="IPR048325">
    <property type="entry name" value="ZSWIM3_N"/>
</dbReference>
<dbReference type="PANTHER" id="PTHR31569">
    <property type="entry name" value="SWIM-TYPE DOMAIN-CONTAINING PROTEIN"/>
    <property type="match status" value="1"/>
</dbReference>
<dbReference type="InterPro" id="IPR052579">
    <property type="entry name" value="Zinc_finger_SWIM"/>
</dbReference>
<organism evidence="3">
    <name type="scientific">Diabrotica virgifera virgifera</name>
    <name type="common">western corn rootworm</name>
    <dbReference type="NCBI Taxonomy" id="50390"/>
    <lineage>
        <taxon>Eukaryota</taxon>
        <taxon>Metazoa</taxon>
        <taxon>Ecdysozoa</taxon>
        <taxon>Arthropoda</taxon>
        <taxon>Hexapoda</taxon>
        <taxon>Insecta</taxon>
        <taxon>Pterygota</taxon>
        <taxon>Neoptera</taxon>
        <taxon>Endopterygota</taxon>
        <taxon>Coleoptera</taxon>
        <taxon>Polyphaga</taxon>
        <taxon>Cucujiformia</taxon>
        <taxon>Chrysomeloidea</taxon>
        <taxon>Chrysomelidae</taxon>
        <taxon>Galerucinae</taxon>
        <taxon>Diabroticina</taxon>
        <taxon>Diabroticites</taxon>
        <taxon>Diabrotica</taxon>
    </lineage>
</organism>
<dbReference type="KEGG" id="dvv:114326888"/>
<feature type="domain" description="MADF" evidence="2">
    <location>
        <begin position="159"/>
        <end position="249"/>
    </location>
</feature>
<reference evidence="3" key="1">
    <citation type="submission" date="2025-08" db="UniProtKB">
        <authorList>
            <consortium name="RefSeq"/>
        </authorList>
    </citation>
    <scope>IDENTIFICATION</scope>
    <source>
        <tissue evidence="3">Whole insect</tissue>
    </source>
</reference>